<dbReference type="Pfam" id="PF10318">
    <property type="entry name" value="7TM_GPCR_Srh"/>
    <property type="match status" value="1"/>
</dbReference>
<feature type="transmembrane region" description="Helical" evidence="1">
    <location>
        <begin position="113"/>
        <end position="132"/>
    </location>
</feature>
<dbReference type="WBParaSite" id="Csp11.Scaffold629.g12917.t1">
    <property type="protein sequence ID" value="Csp11.Scaffold629.g12917.t1"/>
    <property type="gene ID" value="Csp11.Scaffold629.g12917"/>
</dbReference>
<dbReference type="Proteomes" id="UP000095282">
    <property type="component" value="Unplaced"/>
</dbReference>
<reference evidence="3" key="1">
    <citation type="submission" date="2016-11" db="UniProtKB">
        <authorList>
            <consortium name="WormBaseParasite"/>
        </authorList>
    </citation>
    <scope>IDENTIFICATION</scope>
</reference>
<sequence>MHVFQTLPCLPHFIYEAPVFVLADNALYHSIICIFGIVSLGLEALLFIIALVWSALKQVKSSTMSKKTFEMQKKFFIALMIQLFVPFLLIFFPMSTAWVMILKDIHNQTVVNFGMIIISMHGVVSSLVMIIVHRPYREAVMFKLFPKKSVSVEVSEKLSKGRKNRLVNVT</sequence>
<dbReference type="SUPFAM" id="SSF81321">
    <property type="entry name" value="Family A G protein-coupled receptor-like"/>
    <property type="match status" value="1"/>
</dbReference>
<name>A0A1I7TXZ3_9PELO</name>
<proteinExistence type="predicted"/>
<evidence type="ECO:0000313" key="2">
    <source>
        <dbReference type="Proteomes" id="UP000095282"/>
    </source>
</evidence>
<dbReference type="eggNOG" id="ENOG502SY92">
    <property type="taxonomic scope" value="Eukaryota"/>
</dbReference>
<keyword evidence="2" id="KW-1185">Reference proteome</keyword>
<keyword evidence="1" id="KW-1133">Transmembrane helix</keyword>
<evidence type="ECO:0000256" key="1">
    <source>
        <dbReference type="SAM" id="Phobius"/>
    </source>
</evidence>
<dbReference type="PANTHER" id="PTHR22941:SF2">
    <property type="entry name" value="SERPENTINE RECEPTOR, CLASS H-RELATED"/>
    <property type="match status" value="1"/>
</dbReference>
<keyword evidence="1" id="KW-0812">Transmembrane</keyword>
<evidence type="ECO:0000313" key="3">
    <source>
        <dbReference type="WBParaSite" id="Csp11.Scaffold629.g12917.t1"/>
    </source>
</evidence>
<feature type="transmembrane region" description="Helical" evidence="1">
    <location>
        <begin position="27"/>
        <end position="54"/>
    </location>
</feature>
<dbReference type="PANTHER" id="PTHR22941">
    <property type="entry name" value="SERPENTINE RECEPTOR"/>
    <property type="match status" value="1"/>
</dbReference>
<keyword evidence="1" id="KW-0472">Membrane</keyword>
<protein>
    <submittedName>
        <fullName evidence="3">Serpentine Receptor, class H</fullName>
    </submittedName>
</protein>
<dbReference type="InterPro" id="IPR019422">
    <property type="entry name" value="7TM_GPCR_serpentine_rcpt_Srh"/>
</dbReference>
<accession>A0A1I7TXZ3</accession>
<dbReference type="AlphaFoldDB" id="A0A1I7TXZ3"/>
<organism evidence="2 3">
    <name type="scientific">Caenorhabditis tropicalis</name>
    <dbReference type="NCBI Taxonomy" id="1561998"/>
    <lineage>
        <taxon>Eukaryota</taxon>
        <taxon>Metazoa</taxon>
        <taxon>Ecdysozoa</taxon>
        <taxon>Nematoda</taxon>
        <taxon>Chromadorea</taxon>
        <taxon>Rhabditida</taxon>
        <taxon>Rhabditina</taxon>
        <taxon>Rhabditomorpha</taxon>
        <taxon>Rhabditoidea</taxon>
        <taxon>Rhabditidae</taxon>
        <taxon>Peloderinae</taxon>
        <taxon>Caenorhabditis</taxon>
    </lineage>
</organism>
<dbReference type="InterPro" id="IPR053220">
    <property type="entry name" value="Nematode_rcpt-like_serp_H"/>
</dbReference>
<feature type="transmembrane region" description="Helical" evidence="1">
    <location>
        <begin position="75"/>
        <end position="101"/>
    </location>
</feature>